<dbReference type="EMBL" id="VSSQ01013693">
    <property type="protein sequence ID" value="MPM52058.1"/>
    <property type="molecule type" value="Genomic_DNA"/>
</dbReference>
<dbReference type="GO" id="GO:0000287">
    <property type="term" value="F:magnesium ion binding"/>
    <property type="evidence" value="ECO:0007669"/>
    <property type="project" value="InterPro"/>
</dbReference>
<protein>
    <recommendedName>
        <fullName evidence="2">Restriction endonuclease BglII</fullName>
    </recommendedName>
</protein>
<dbReference type="GO" id="GO:0009307">
    <property type="term" value="P:DNA restriction-modification system"/>
    <property type="evidence" value="ECO:0007669"/>
    <property type="project" value="InterPro"/>
</dbReference>
<organism evidence="1">
    <name type="scientific">bioreactor metagenome</name>
    <dbReference type="NCBI Taxonomy" id="1076179"/>
    <lineage>
        <taxon>unclassified sequences</taxon>
        <taxon>metagenomes</taxon>
        <taxon>ecological metagenomes</taxon>
    </lineage>
</organism>
<dbReference type="InterPro" id="IPR011338">
    <property type="entry name" value="BamHI/BglII/BstY"/>
</dbReference>
<dbReference type="InterPro" id="IPR015278">
    <property type="entry name" value="BglII-like"/>
</dbReference>
<name>A0A645AH83_9ZZZZ</name>
<dbReference type="AlphaFoldDB" id="A0A645AH83"/>
<dbReference type="InterPro" id="IPR011335">
    <property type="entry name" value="Restrct_endonuc-II-like"/>
</dbReference>
<dbReference type="GO" id="GO:0003677">
    <property type="term" value="F:DNA binding"/>
    <property type="evidence" value="ECO:0007669"/>
    <property type="project" value="InterPro"/>
</dbReference>
<accession>A0A645AH83</accession>
<dbReference type="GO" id="GO:0009036">
    <property type="term" value="F:type II site-specific deoxyribonuclease activity"/>
    <property type="evidence" value="ECO:0007669"/>
    <property type="project" value="InterPro"/>
</dbReference>
<dbReference type="SUPFAM" id="SSF52980">
    <property type="entry name" value="Restriction endonuclease-like"/>
    <property type="match status" value="1"/>
</dbReference>
<evidence type="ECO:0008006" key="2">
    <source>
        <dbReference type="Google" id="ProtNLM"/>
    </source>
</evidence>
<gene>
    <name evidence="1" type="ORF">SDC9_98811</name>
</gene>
<sequence length="143" mass="16137">MMGRMLFSPLKINDAFKHELGAKGWNSYKVSCEYNQGSYLNGYTPSRNIRNAFREMDFIKPGSKLGVEVQFGKYSFMVYNVCAKMTIFSNLGIIDTGIEIVPVKNFADEMSTGVSYFEQIAWDLAHRGHANIDIPVYIIGIDA</sequence>
<reference evidence="1" key="1">
    <citation type="submission" date="2019-08" db="EMBL/GenBank/DDBJ databases">
        <authorList>
            <person name="Kucharzyk K."/>
            <person name="Murdoch R.W."/>
            <person name="Higgins S."/>
            <person name="Loffler F."/>
        </authorList>
    </citation>
    <scope>NUCLEOTIDE SEQUENCE</scope>
</reference>
<dbReference type="Pfam" id="PF09195">
    <property type="entry name" value="Endonuc-BglII"/>
    <property type="match status" value="1"/>
</dbReference>
<evidence type="ECO:0000313" key="1">
    <source>
        <dbReference type="EMBL" id="MPM52058.1"/>
    </source>
</evidence>
<proteinExistence type="predicted"/>
<dbReference type="Gene3D" id="3.40.91.20">
    <property type="match status" value="1"/>
</dbReference>
<comment type="caution">
    <text evidence="1">The sequence shown here is derived from an EMBL/GenBank/DDBJ whole genome shotgun (WGS) entry which is preliminary data.</text>
</comment>